<feature type="repeat" description="TPR" evidence="1">
    <location>
        <begin position="127"/>
        <end position="160"/>
    </location>
</feature>
<dbReference type="InterPro" id="IPR019734">
    <property type="entry name" value="TPR_rpt"/>
</dbReference>
<keyword evidence="1" id="KW-0802">TPR repeat</keyword>
<evidence type="ECO:0000313" key="4">
    <source>
        <dbReference type="Proteomes" id="UP000503264"/>
    </source>
</evidence>
<protein>
    <submittedName>
        <fullName evidence="3">Tetratricopeptide repeat protein</fullName>
    </submittedName>
</protein>
<dbReference type="RefSeq" id="WP_169752266.1">
    <property type="nucleotide sequence ID" value="NZ_CP012542.1"/>
</dbReference>
<gene>
    <name evidence="3" type="ORF">CMUC_1369</name>
</gene>
<evidence type="ECO:0000313" key="3">
    <source>
        <dbReference type="EMBL" id="QCD45133.1"/>
    </source>
</evidence>
<dbReference type="EMBL" id="CP012542">
    <property type="protein sequence ID" value="QCD45133.1"/>
    <property type="molecule type" value="Genomic_DNA"/>
</dbReference>
<name>A0A6G5QHF7_9BACT</name>
<evidence type="ECO:0000256" key="2">
    <source>
        <dbReference type="SAM" id="SignalP"/>
    </source>
</evidence>
<sequence length="418" mass="48275">MYWRKIFIVISILITFLSGANASQSSENLEILKALNHLQSGNFKQSISIYEKLYSKTKQKAYIKEAINVAFMSNDMSEIRRVIKFGAKYLKDDPDYDRARVAVLLSDGKMQEAREILKNLIKNEENAKNYMMLGNLEFFEKNDKEAALNFKKAYELNSSEKNVINLAKVLILRKENTTKAIEYLNDFKDKNGGCTIDVCMFLADLYLRSVNNEKLAPLYEEIYSINEDEGFLVGALMAYAQINNKDGFYKLISSHKFDDEILLQAYAQFKDYQNAYDTASRLLQSTQEPKFGAFMAIYAYEKALPKPDKKTLEHALDLFEKYALKSNEALFLNYYGYLLIDENIDYKKGIELVKKALAIEPNSPYYIDSLAWGYYKLGDCKLAKEYMQKANSFEEFKNEIELLEHTKAIDECLKKGAK</sequence>
<keyword evidence="2" id="KW-0732">Signal</keyword>
<reference evidence="3 4" key="1">
    <citation type="submission" date="2016-07" db="EMBL/GenBank/DDBJ databases">
        <title>Comparative genomics of the Campylobacter concisus group.</title>
        <authorList>
            <person name="Miller W.G."/>
            <person name="Yee E."/>
            <person name="Chapman M.H."/>
            <person name="Huynh S."/>
            <person name="Bono J.L."/>
            <person name="On S.L.W."/>
            <person name="StLeger J."/>
            <person name="Foster G."/>
            <person name="Parker C.T."/>
        </authorList>
    </citation>
    <scope>NUCLEOTIDE SEQUENCE [LARGE SCALE GENOMIC DNA]</scope>
    <source>
        <strain evidence="3 4">CCUG 21559</strain>
    </source>
</reference>
<accession>A0A6G5QHF7</accession>
<dbReference type="InterPro" id="IPR011990">
    <property type="entry name" value="TPR-like_helical_dom_sf"/>
</dbReference>
<proteinExistence type="predicted"/>
<dbReference type="AlphaFoldDB" id="A0A6G5QHF7"/>
<organism evidence="3 4">
    <name type="scientific">Campylobacter mucosalis CCUG 21559</name>
    <dbReference type="NCBI Taxonomy" id="1032067"/>
    <lineage>
        <taxon>Bacteria</taxon>
        <taxon>Pseudomonadati</taxon>
        <taxon>Campylobacterota</taxon>
        <taxon>Epsilonproteobacteria</taxon>
        <taxon>Campylobacterales</taxon>
        <taxon>Campylobacteraceae</taxon>
        <taxon>Campylobacter</taxon>
    </lineage>
</organism>
<keyword evidence="4" id="KW-1185">Reference proteome</keyword>
<dbReference type="PROSITE" id="PS50005">
    <property type="entry name" value="TPR"/>
    <property type="match status" value="1"/>
</dbReference>
<feature type="chain" id="PRO_5026209688" evidence="2">
    <location>
        <begin position="23"/>
        <end position="418"/>
    </location>
</feature>
<dbReference type="SUPFAM" id="SSF48452">
    <property type="entry name" value="TPR-like"/>
    <property type="match status" value="2"/>
</dbReference>
<feature type="signal peptide" evidence="2">
    <location>
        <begin position="1"/>
        <end position="22"/>
    </location>
</feature>
<dbReference type="Gene3D" id="1.25.40.10">
    <property type="entry name" value="Tetratricopeptide repeat domain"/>
    <property type="match status" value="1"/>
</dbReference>
<dbReference type="Proteomes" id="UP000503264">
    <property type="component" value="Chromosome"/>
</dbReference>
<evidence type="ECO:0000256" key="1">
    <source>
        <dbReference type="PROSITE-ProRule" id="PRU00339"/>
    </source>
</evidence>